<dbReference type="RefSeq" id="WP_260347987.1">
    <property type="nucleotide sequence ID" value="NZ_JAOAOS010000002.1"/>
</dbReference>
<evidence type="ECO:0000313" key="2">
    <source>
        <dbReference type="Proteomes" id="UP001595976"/>
    </source>
</evidence>
<accession>A0ABW0F0L5</accession>
<sequence>MASELTIGQQMVARRGKERPGIVFFIQESMTICQRHAPDVLEGLGAARMADADVPGAGLPASDAIIANTVDRRLHLRPRDVAAAEALLRYEL</sequence>
<dbReference type="Proteomes" id="UP001595976">
    <property type="component" value="Unassembled WGS sequence"/>
</dbReference>
<organism evidence="1 2">
    <name type="scientific">Bosea minatitlanensis</name>
    <dbReference type="NCBI Taxonomy" id="128782"/>
    <lineage>
        <taxon>Bacteria</taxon>
        <taxon>Pseudomonadati</taxon>
        <taxon>Pseudomonadota</taxon>
        <taxon>Alphaproteobacteria</taxon>
        <taxon>Hyphomicrobiales</taxon>
        <taxon>Boseaceae</taxon>
        <taxon>Bosea</taxon>
    </lineage>
</organism>
<name>A0ABW0F0L5_9HYPH</name>
<dbReference type="EMBL" id="JBHSLI010000002">
    <property type="protein sequence ID" value="MFC5292717.1"/>
    <property type="molecule type" value="Genomic_DNA"/>
</dbReference>
<comment type="caution">
    <text evidence="1">The sequence shown here is derived from an EMBL/GenBank/DDBJ whole genome shotgun (WGS) entry which is preliminary data.</text>
</comment>
<keyword evidence="2" id="KW-1185">Reference proteome</keyword>
<protein>
    <submittedName>
        <fullName evidence="1">Uncharacterized protein</fullName>
    </submittedName>
</protein>
<reference evidence="2" key="1">
    <citation type="journal article" date="2019" name="Int. J. Syst. Evol. Microbiol.">
        <title>The Global Catalogue of Microorganisms (GCM) 10K type strain sequencing project: providing services to taxonomists for standard genome sequencing and annotation.</title>
        <authorList>
            <consortium name="The Broad Institute Genomics Platform"/>
            <consortium name="The Broad Institute Genome Sequencing Center for Infectious Disease"/>
            <person name="Wu L."/>
            <person name="Ma J."/>
        </authorList>
    </citation>
    <scope>NUCLEOTIDE SEQUENCE [LARGE SCALE GENOMIC DNA]</scope>
    <source>
        <strain evidence="2">CGMCC 1.15643</strain>
    </source>
</reference>
<gene>
    <name evidence="1" type="ORF">ACFPK2_06915</name>
</gene>
<evidence type="ECO:0000313" key="1">
    <source>
        <dbReference type="EMBL" id="MFC5292717.1"/>
    </source>
</evidence>
<proteinExistence type="predicted"/>